<keyword evidence="2" id="KW-0805">Transcription regulation</keyword>
<protein>
    <recommendedName>
        <fullName evidence="6">BHLH domain-containing protein</fullName>
    </recommendedName>
</protein>
<keyword evidence="3" id="KW-0804">Transcription</keyword>
<evidence type="ECO:0000313" key="7">
    <source>
        <dbReference type="EMBL" id="KAK9727061.1"/>
    </source>
</evidence>
<dbReference type="InterPro" id="IPR043561">
    <property type="entry name" value="LHW-like"/>
</dbReference>
<dbReference type="PROSITE" id="PS50888">
    <property type="entry name" value="BHLH"/>
    <property type="match status" value="1"/>
</dbReference>
<dbReference type="InterPro" id="IPR025610">
    <property type="entry name" value="MYC/MYB_N"/>
</dbReference>
<gene>
    <name evidence="7" type="ORF">RND81_05G255500</name>
</gene>
<dbReference type="PANTHER" id="PTHR46196:SF4">
    <property type="entry name" value="TRANSCRIPTION FACTOR LHW"/>
    <property type="match status" value="1"/>
</dbReference>
<evidence type="ECO:0000256" key="5">
    <source>
        <dbReference type="SAM" id="MobiDB-lite"/>
    </source>
</evidence>
<evidence type="ECO:0000259" key="6">
    <source>
        <dbReference type="PROSITE" id="PS50888"/>
    </source>
</evidence>
<keyword evidence="8" id="KW-1185">Reference proteome</keyword>
<dbReference type="PANTHER" id="PTHR46196">
    <property type="entry name" value="TRANSCRIPTION FACTOR BHLH155-LIKE ISOFORM X1-RELATED"/>
    <property type="match status" value="1"/>
</dbReference>
<dbReference type="Pfam" id="PF23176">
    <property type="entry name" value="bHLH_LHW"/>
    <property type="match status" value="1"/>
</dbReference>
<feature type="compositionally biased region" description="Low complexity" evidence="5">
    <location>
        <begin position="537"/>
        <end position="558"/>
    </location>
</feature>
<evidence type="ECO:0000313" key="8">
    <source>
        <dbReference type="Proteomes" id="UP001443914"/>
    </source>
</evidence>
<feature type="region of interest" description="Disordered" evidence="5">
    <location>
        <begin position="615"/>
        <end position="662"/>
    </location>
</feature>
<dbReference type="Pfam" id="PF14215">
    <property type="entry name" value="bHLH-MYC_N"/>
    <property type="match status" value="1"/>
</dbReference>
<organism evidence="7 8">
    <name type="scientific">Saponaria officinalis</name>
    <name type="common">Common soapwort</name>
    <name type="synonym">Lychnis saponaria</name>
    <dbReference type="NCBI Taxonomy" id="3572"/>
    <lineage>
        <taxon>Eukaryota</taxon>
        <taxon>Viridiplantae</taxon>
        <taxon>Streptophyta</taxon>
        <taxon>Embryophyta</taxon>
        <taxon>Tracheophyta</taxon>
        <taxon>Spermatophyta</taxon>
        <taxon>Magnoliopsida</taxon>
        <taxon>eudicotyledons</taxon>
        <taxon>Gunneridae</taxon>
        <taxon>Pentapetalae</taxon>
        <taxon>Caryophyllales</taxon>
        <taxon>Caryophyllaceae</taxon>
        <taxon>Caryophylleae</taxon>
        <taxon>Saponaria</taxon>
    </lineage>
</organism>
<dbReference type="AlphaFoldDB" id="A0AAW1L2C4"/>
<accession>A0AAW1L2C4</accession>
<keyword evidence="4" id="KW-0539">Nucleus</keyword>
<evidence type="ECO:0000256" key="3">
    <source>
        <dbReference type="ARBA" id="ARBA00023163"/>
    </source>
</evidence>
<dbReference type="InterPro" id="IPR011598">
    <property type="entry name" value="bHLH_dom"/>
</dbReference>
<dbReference type="Proteomes" id="UP001443914">
    <property type="component" value="Unassembled WGS sequence"/>
</dbReference>
<evidence type="ECO:0000256" key="1">
    <source>
        <dbReference type="ARBA" id="ARBA00004123"/>
    </source>
</evidence>
<reference evidence="7 8" key="1">
    <citation type="submission" date="2024-03" db="EMBL/GenBank/DDBJ databases">
        <title>WGS assembly of Saponaria officinalis var. Norfolk2.</title>
        <authorList>
            <person name="Jenkins J."/>
            <person name="Shu S."/>
            <person name="Grimwood J."/>
            <person name="Barry K."/>
            <person name="Goodstein D."/>
            <person name="Schmutz J."/>
            <person name="Leebens-Mack J."/>
            <person name="Osbourn A."/>
        </authorList>
    </citation>
    <scope>NUCLEOTIDE SEQUENCE [LARGE SCALE GENOMIC DNA]</scope>
    <source>
        <strain evidence="8">cv. Norfolk2</strain>
        <strain evidence="7">JIC</strain>
        <tissue evidence="7">Leaf</tissue>
    </source>
</reference>
<dbReference type="GO" id="GO:0005634">
    <property type="term" value="C:nucleus"/>
    <property type="evidence" value="ECO:0007669"/>
    <property type="project" value="UniProtKB-SubCell"/>
</dbReference>
<evidence type="ECO:0000256" key="4">
    <source>
        <dbReference type="ARBA" id="ARBA00023242"/>
    </source>
</evidence>
<dbReference type="EMBL" id="JBDFQZ010000005">
    <property type="protein sequence ID" value="KAK9727061.1"/>
    <property type="molecule type" value="Genomic_DNA"/>
</dbReference>
<name>A0AAW1L2C4_SAPOF</name>
<dbReference type="GO" id="GO:0046983">
    <property type="term" value="F:protein dimerization activity"/>
    <property type="evidence" value="ECO:0007669"/>
    <property type="project" value="InterPro"/>
</dbReference>
<evidence type="ECO:0000256" key="2">
    <source>
        <dbReference type="ARBA" id="ARBA00023015"/>
    </source>
</evidence>
<feature type="compositionally biased region" description="Polar residues" evidence="5">
    <location>
        <begin position="615"/>
        <end position="633"/>
    </location>
</feature>
<dbReference type="CDD" id="cd18915">
    <property type="entry name" value="bHLH_AtLHW_like"/>
    <property type="match status" value="1"/>
</dbReference>
<sequence>MGYLMKEALKALCGVNQWSYAVFWKIGCQNPKLLIWEEFYYEAYPSSNTATGNTMENQGMALQKLQDYQNGTQVGDRVQFLVDKMMMSNQVNVVGEGLVGRAAFTGNYQWIVSGNHNEFSYPAEVLHEVNLQFSAGINTIAVIPVIPHGVVQFGSPLTISENTAFVHDVRSLITQLGCVPSAFVPDYIAKDDCISCLPAANATANPLVAGSSNLRRNSSDCVVNQSSNSLLTQFQDNLQVSGSSFMVNNPAQDSYKYQADNYASKTDLSAASSANPFKGFTGDRTGGTLTPLSHDSAMNQLINNPGSRISCLQASASCSRSDQMVNVNGPSTVISSMKNEREAGISGLQRQPIAAPTHANKLFHEAALKTVEQPINSSLLTNVPYYGNYNNNSVQDIDMHDVLQRISKNQEDLSFGSFTSEDLHDRRQALPSNNFISEDSFFQSAAGDDLFDVLGMDFKKNLLNPNDSKLTQAFDGSLGNKGLTKSMNSQNFGSGILRDFDGVSESCVFSSGSDHLLDAMISGVSSASRQTSDDSMSCRTTVSKISSSSVPSTPRSTSLHPPPSVGLFTMDDSMQRQLFGLSKSVGEPLGRSVGSLFGKNEGGICSTTNSTYGSQFSSWTEKGHTSSVSTANSKKADEGGKTNRKRLKPGENPRPRPKDRQMIQDRVKELREIVPNGAKCSIDSLLERTIKHMLFLQSITNHADKLKQTVESKVNRKEAGMLLKDNFEGGATWAFELGSQSMVCPIVVEDLNPPRQLLVEMLCEERGFFLEIADIIRGLGLTILKGVMEARNDKIWGRFAVEADRDVTRMEVFISLVHLLEQTLNSNTAPVNGGNENVVYPAAMAAKQPLVGPIVCGEPPAM</sequence>
<feature type="region of interest" description="Disordered" evidence="5">
    <location>
        <begin position="528"/>
        <end position="563"/>
    </location>
</feature>
<dbReference type="GO" id="GO:0003700">
    <property type="term" value="F:DNA-binding transcription factor activity"/>
    <property type="evidence" value="ECO:0007669"/>
    <property type="project" value="InterPro"/>
</dbReference>
<comment type="caution">
    <text evidence="7">The sequence shown here is derived from an EMBL/GenBank/DDBJ whole genome shotgun (WGS) entry which is preliminary data.</text>
</comment>
<comment type="subcellular location">
    <subcellularLocation>
        <location evidence="1">Nucleus</location>
    </subcellularLocation>
</comment>
<dbReference type="EMBL" id="JBDFQZ010000005">
    <property type="protein sequence ID" value="KAK9727062.1"/>
    <property type="molecule type" value="Genomic_DNA"/>
</dbReference>
<feature type="domain" description="BHLH" evidence="6">
    <location>
        <begin position="647"/>
        <end position="696"/>
    </location>
</feature>
<feature type="compositionally biased region" description="Basic and acidic residues" evidence="5">
    <location>
        <begin position="648"/>
        <end position="662"/>
    </location>
</feature>
<proteinExistence type="predicted"/>